<evidence type="ECO:0000256" key="1">
    <source>
        <dbReference type="SAM" id="MobiDB-lite"/>
    </source>
</evidence>
<comment type="caution">
    <text evidence="2">The sequence shown here is derived from an EMBL/GenBank/DDBJ whole genome shotgun (WGS) entry which is preliminary data.</text>
</comment>
<evidence type="ECO:0000313" key="2">
    <source>
        <dbReference type="EMBL" id="KAK4431220.1"/>
    </source>
</evidence>
<reference evidence="2" key="1">
    <citation type="submission" date="2020-06" db="EMBL/GenBank/DDBJ databases">
        <authorList>
            <person name="Li T."/>
            <person name="Hu X."/>
            <person name="Zhang T."/>
            <person name="Song X."/>
            <person name="Zhang H."/>
            <person name="Dai N."/>
            <person name="Sheng W."/>
            <person name="Hou X."/>
            <person name="Wei L."/>
        </authorList>
    </citation>
    <scope>NUCLEOTIDE SEQUENCE</scope>
    <source>
        <strain evidence="2">3651</strain>
        <tissue evidence="2">Leaf</tissue>
    </source>
</reference>
<sequence>MGRGAISWASAGSPTQGLNDTDDGDKAGYSDWEVAAICAAVAFDSSDHGKLHSNLPRSILYPPSTIGTELSGGADELHSIQGYMGGQELGIPNGVYIFAGGVEQATIANVPITIQDSGEGNRGEQRSGRAEVRQGTALGELVTVPVGFMAEAGRGRGGRGIGRVSEWVRDVLQQLSKEEAVQLCALAWKFWQHRCCKLMEGKFQNPISAWQEVGHMLDCYETSRRRLGSQVYP</sequence>
<keyword evidence="3" id="KW-1185">Reference proteome</keyword>
<name>A0AAE1YJ48_9LAMI</name>
<dbReference type="EMBL" id="JACGWO010000003">
    <property type="protein sequence ID" value="KAK4431220.1"/>
    <property type="molecule type" value="Genomic_DNA"/>
</dbReference>
<feature type="region of interest" description="Disordered" evidence="1">
    <location>
        <begin position="1"/>
        <end position="24"/>
    </location>
</feature>
<reference evidence="2" key="2">
    <citation type="journal article" date="2024" name="Plant">
        <title>Genomic evolution and insights into agronomic trait innovations of Sesamum species.</title>
        <authorList>
            <person name="Miao H."/>
            <person name="Wang L."/>
            <person name="Qu L."/>
            <person name="Liu H."/>
            <person name="Sun Y."/>
            <person name="Le M."/>
            <person name="Wang Q."/>
            <person name="Wei S."/>
            <person name="Zheng Y."/>
            <person name="Lin W."/>
            <person name="Duan Y."/>
            <person name="Cao H."/>
            <person name="Xiong S."/>
            <person name="Wang X."/>
            <person name="Wei L."/>
            <person name="Li C."/>
            <person name="Ma Q."/>
            <person name="Ju M."/>
            <person name="Zhao R."/>
            <person name="Li G."/>
            <person name="Mu C."/>
            <person name="Tian Q."/>
            <person name="Mei H."/>
            <person name="Zhang T."/>
            <person name="Gao T."/>
            <person name="Zhang H."/>
        </authorList>
    </citation>
    <scope>NUCLEOTIDE SEQUENCE</scope>
    <source>
        <strain evidence="2">3651</strain>
    </source>
</reference>
<gene>
    <name evidence="2" type="ORF">Salat_0884100</name>
</gene>
<feature type="compositionally biased region" description="Polar residues" evidence="1">
    <location>
        <begin position="10"/>
        <end position="19"/>
    </location>
</feature>
<protein>
    <submittedName>
        <fullName evidence="2">Uncharacterized protein</fullName>
    </submittedName>
</protein>
<evidence type="ECO:0000313" key="3">
    <source>
        <dbReference type="Proteomes" id="UP001293254"/>
    </source>
</evidence>
<dbReference type="Proteomes" id="UP001293254">
    <property type="component" value="Unassembled WGS sequence"/>
</dbReference>
<organism evidence="2 3">
    <name type="scientific">Sesamum alatum</name>
    <dbReference type="NCBI Taxonomy" id="300844"/>
    <lineage>
        <taxon>Eukaryota</taxon>
        <taxon>Viridiplantae</taxon>
        <taxon>Streptophyta</taxon>
        <taxon>Embryophyta</taxon>
        <taxon>Tracheophyta</taxon>
        <taxon>Spermatophyta</taxon>
        <taxon>Magnoliopsida</taxon>
        <taxon>eudicotyledons</taxon>
        <taxon>Gunneridae</taxon>
        <taxon>Pentapetalae</taxon>
        <taxon>asterids</taxon>
        <taxon>lamiids</taxon>
        <taxon>Lamiales</taxon>
        <taxon>Pedaliaceae</taxon>
        <taxon>Sesamum</taxon>
    </lineage>
</organism>
<dbReference type="AlphaFoldDB" id="A0AAE1YJ48"/>
<proteinExistence type="predicted"/>
<accession>A0AAE1YJ48</accession>